<evidence type="ECO:0000313" key="3">
    <source>
        <dbReference type="Proteomes" id="UP000769766"/>
    </source>
</evidence>
<gene>
    <name evidence="2" type="ORF">HYY20_05135</name>
</gene>
<dbReference type="GO" id="GO:0005829">
    <property type="term" value="C:cytosol"/>
    <property type="evidence" value="ECO:0007669"/>
    <property type="project" value="TreeGrafter"/>
</dbReference>
<dbReference type="Pfam" id="PF01042">
    <property type="entry name" value="Ribonuc_L-PSP"/>
    <property type="match status" value="1"/>
</dbReference>
<dbReference type="PANTHER" id="PTHR11803:SF58">
    <property type="entry name" value="PROTEIN HMF1-RELATED"/>
    <property type="match status" value="1"/>
</dbReference>
<comment type="similarity">
    <text evidence="1">Belongs to the RutC family.</text>
</comment>
<evidence type="ECO:0000256" key="1">
    <source>
        <dbReference type="ARBA" id="ARBA00010552"/>
    </source>
</evidence>
<dbReference type="EMBL" id="JACPRF010000160">
    <property type="protein sequence ID" value="MBI2876246.1"/>
    <property type="molecule type" value="Genomic_DNA"/>
</dbReference>
<dbReference type="SUPFAM" id="SSF55298">
    <property type="entry name" value="YjgF-like"/>
    <property type="match status" value="1"/>
</dbReference>
<comment type="caution">
    <text evidence="2">The sequence shown here is derived from an EMBL/GenBank/DDBJ whole genome shotgun (WGS) entry which is preliminary data.</text>
</comment>
<sequence length="129" mass="14032">MSPKEEINYGTTYNQAFKYSQAIKKGQIITISGQVGWDKEGKLVGRGDFRAQAEQAIQNIKACVEAAGGTLDDVVDLLSFLPDMRYVEELVEVVGKQFKEPYPSHTAVGVTALAEPGLLLEMRAIAVLG</sequence>
<dbReference type="InterPro" id="IPR006175">
    <property type="entry name" value="YjgF/YER057c/UK114"/>
</dbReference>
<accession>A0A932CNP9</accession>
<organism evidence="2 3">
    <name type="scientific">Tectimicrobiota bacterium</name>
    <dbReference type="NCBI Taxonomy" id="2528274"/>
    <lineage>
        <taxon>Bacteria</taxon>
        <taxon>Pseudomonadati</taxon>
        <taxon>Nitrospinota/Tectimicrobiota group</taxon>
        <taxon>Candidatus Tectimicrobiota</taxon>
    </lineage>
</organism>
<dbReference type="GO" id="GO:0019239">
    <property type="term" value="F:deaminase activity"/>
    <property type="evidence" value="ECO:0007669"/>
    <property type="project" value="TreeGrafter"/>
</dbReference>
<dbReference type="InterPro" id="IPR035959">
    <property type="entry name" value="RutC-like_sf"/>
</dbReference>
<dbReference type="AlphaFoldDB" id="A0A932CNP9"/>
<dbReference type="Gene3D" id="3.30.1330.40">
    <property type="entry name" value="RutC-like"/>
    <property type="match status" value="1"/>
</dbReference>
<evidence type="ECO:0000313" key="2">
    <source>
        <dbReference type="EMBL" id="MBI2876246.1"/>
    </source>
</evidence>
<reference evidence="2" key="1">
    <citation type="submission" date="2020-07" db="EMBL/GenBank/DDBJ databases">
        <title>Huge and variable diversity of episymbiotic CPR bacteria and DPANN archaea in groundwater ecosystems.</title>
        <authorList>
            <person name="He C.Y."/>
            <person name="Keren R."/>
            <person name="Whittaker M."/>
            <person name="Farag I.F."/>
            <person name="Doudna J."/>
            <person name="Cate J.H.D."/>
            <person name="Banfield J.F."/>
        </authorList>
    </citation>
    <scope>NUCLEOTIDE SEQUENCE</scope>
    <source>
        <strain evidence="2">NC_groundwater_672_Ag_B-0.1um_62_36</strain>
    </source>
</reference>
<dbReference type="PANTHER" id="PTHR11803">
    <property type="entry name" value="2-IMINOBUTANOATE/2-IMINOPROPANOATE DEAMINASE RIDA"/>
    <property type="match status" value="1"/>
</dbReference>
<name>A0A932CNP9_UNCTE</name>
<proteinExistence type="inferred from homology"/>
<protein>
    <submittedName>
        <fullName evidence="2">RidA family protein</fullName>
    </submittedName>
</protein>
<dbReference type="Proteomes" id="UP000769766">
    <property type="component" value="Unassembled WGS sequence"/>
</dbReference>